<dbReference type="RefSeq" id="WP_065279389.1">
    <property type="nucleotide sequence ID" value="NZ_CP016286.1"/>
</dbReference>
<evidence type="ECO:0000313" key="2">
    <source>
        <dbReference type="EMBL" id="ANP84800.1"/>
    </source>
</evidence>
<sequence>MIDFAAAERNALDEYLPRLNARGYRVVRRPARADLPPFLADYDADAVATGPDDNIIVEVVTKGSPTAQSKIRRLREILAGHPDWRLEVIYGGDGERQVPIASLSSIEQAVANLDKLADARAALLLAWASLEAIARNLEPSETIKPQTPGRVVELLAAGGFVTPTQAELLRNMANIRNQLIHGNVDLQPSAGQLQELIVTTNELLSLLKTQPQVGVLS</sequence>
<dbReference type="OrthoDB" id="8220232at2"/>
<dbReference type="InterPro" id="IPR040902">
    <property type="entry name" value="AHJR-like"/>
</dbReference>
<accession>A0A1B1C4Y8</accession>
<proteinExistence type="predicted"/>
<evidence type="ECO:0000259" key="1">
    <source>
        <dbReference type="Pfam" id="PF18743"/>
    </source>
</evidence>
<dbReference type="Pfam" id="PF18743">
    <property type="entry name" value="AHJR-like"/>
    <property type="match status" value="1"/>
</dbReference>
<dbReference type="Proteomes" id="UP000092691">
    <property type="component" value="Chromosome"/>
</dbReference>
<reference evidence="2 3" key="1">
    <citation type="submission" date="2016-06" db="EMBL/GenBank/DDBJ databases">
        <title>Microsymbionts genomes from the relict species Vavilovia formosa.</title>
        <authorList>
            <person name="Chirak E."/>
            <person name="Kimeklis A."/>
            <person name="Andronov E."/>
        </authorList>
    </citation>
    <scope>NUCLEOTIDE SEQUENCE [LARGE SCALE GENOMIC DNA]</scope>
    <source>
        <strain evidence="2 3">Vaf10</strain>
    </source>
</reference>
<protein>
    <recommendedName>
        <fullName evidence="1">REase AHJR-like domain-containing protein</fullName>
    </recommendedName>
</protein>
<gene>
    <name evidence="2" type="ORF">BA011_02955</name>
</gene>
<feature type="domain" description="REase AHJR-like" evidence="1">
    <location>
        <begin position="5"/>
        <end position="107"/>
    </location>
</feature>
<dbReference type="AlphaFoldDB" id="A0A1B1C4Y8"/>
<dbReference type="EMBL" id="CP016286">
    <property type="protein sequence ID" value="ANP84800.1"/>
    <property type="molecule type" value="Genomic_DNA"/>
</dbReference>
<evidence type="ECO:0000313" key="3">
    <source>
        <dbReference type="Proteomes" id="UP000092691"/>
    </source>
</evidence>
<name>A0A1B1C4Y8_RHILE</name>
<organism evidence="2 3">
    <name type="scientific">Rhizobium leguminosarum</name>
    <dbReference type="NCBI Taxonomy" id="384"/>
    <lineage>
        <taxon>Bacteria</taxon>
        <taxon>Pseudomonadati</taxon>
        <taxon>Pseudomonadota</taxon>
        <taxon>Alphaproteobacteria</taxon>
        <taxon>Hyphomicrobiales</taxon>
        <taxon>Rhizobiaceae</taxon>
        <taxon>Rhizobium/Agrobacterium group</taxon>
        <taxon>Rhizobium</taxon>
    </lineage>
</organism>